<accession>A0ABW3D2C9</accession>
<evidence type="ECO:0000256" key="3">
    <source>
        <dbReference type="ARBA" id="ARBA00014962"/>
    </source>
</evidence>
<keyword evidence="8 11" id="KW-1133">Transmembrane helix</keyword>
<evidence type="ECO:0000256" key="4">
    <source>
        <dbReference type="ARBA" id="ARBA00022448"/>
    </source>
</evidence>
<dbReference type="InterPro" id="IPR003849">
    <property type="entry name" value="Preprotein_translocase_YajC"/>
</dbReference>
<organism evidence="12 13">
    <name type="scientific">Sungkyunkwania multivorans</name>
    <dbReference type="NCBI Taxonomy" id="1173618"/>
    <lineage>
        <taxon>Bacteria</taxon>
        <taxon>Pseudomonadati</taxon>
        <taxon>Bacteroidota</taxon>
        <taxon>Flavobacteriia</taxon>
        <taxon>Flavobacteriales</taxon>
        <taxon>Flavobacteriaceae</taxon>
        <taxon>Sungkyunkwania</taxon>
    </lineage>
</organism>
<evidence type="ECO:0000256" key="2">
    <source>
        <dbReference type="ARBA" id="ARBA00006742"/>
    </source>
</evidence>
<gene>
    <name evidence="12" type="primary">yajC</name>
    <name evidence="12" type="ORF">ACFQ1M_18150</name>
</gene>
<comment type="subcellular location">
    <subcellularLocation>
        <location evidence="1">Cell membrane</location>
        <topology evidence="1">Single-pass membrane protein</topology>
    </subcellularLocation>
</comment>
<reference evidence="13" key="1">
    <citation type="journal article" date="2019" name="Int. J. Syst. Evol. Microbiol.">
        <title>The Global Catalogue of Microorganisms (GCM) 10K type strain sequencing project: providing services to taxonomists for standard genome sequencing and annotation.</title>
        <authorList>
            <consortium name="The Broad Institute Genomics Platform"/>
            <consortium name="The Broad Institute Genome Sequencing Center for Infectious Disease"/>
            <person name="Wu L."/>
            <person name="Ma J."/>
        </authorList>
    </citation>
    <scope>NUCLEOTIDE SEQUENCE [LARGE SCALE GENOMIC DNA]</scope>
    <source>
        <strain evidence="13">CCUG 62952</strain>
    </source>
</reference>
<keyword evidence="10 11" id="KW-0472">Membrane</keyword>
<dbReference type="NCBIfam" id="TIGR00739">
    <property type="entry name" value="yajC"/>
    <property type="match status" value="1"/>
</dbReference>
<dbReference type="PANTHER" id="PTHR33909">
    <property type="entry name" value="SEC TRANSLOCON ACCESSORY COMPLEX SUBUNIT YAJC"/>
    <property type="match status" value="1"/>
</dbReference>
<evidence type="ECO:0000256" key="8">
    <source>
        <dbReference type="ARBA" id="ARBA00022989"/>
    </source>
</evidence>
<evidence type="ECO:0000256" key="5">
    <source>
        <dbReference type="ARBA" id="ARBA00022475"/>
    </source>
</evidence>
<dbReference type="PRINTS" id="PR01853">
    <property type="entry name" value="YAJCTRNLCASE"/>
</dbReference>
<dbReference type="SMART" id="SM01323">
    <property type="entry name" value="YajC"/>
    <property type="match status" value="1"/>
</dbReference>
<evidence type="ECO:0000256" key="9">
    <source>
        <dbReference type="ARBA" id="ARBA00023010"/>
    </source>
</evidence>
<evidence type="ECO:0000256" key="1">
    <source>
        <dbReference type="ARBA" id="ARBA00004162"/>
    </source>
</evidence>
<comment type="similarity">
    <text evidence="2">Belongs to the YajC family.</text>
</comment>
<keyword evidence="9" id="KW-0811">Translocation</keyword>
<keyword evidence="6 11" id="KW-0812">Transmembrane</keyword>
<keyword evidence="7" id="KW-0653">Protein transport</keyword>
<dbReference type="EMBL" id="JBHTJH010000025">
    <property type="protein sequence ID" value="MFD0864143.1"/>
    <property type="molecule type" value="Genomic_DNA"/>
</dbReference>
<keyword evidence="4" id="KW-0813">Transport</keyword>
<proteinExistence type="inferred from homology"/>
<evidence type="ECO:0000313" key="13">
    <source>
        <dbReference type="Proteomes" id="UP001596978"/>
    </source>
</evidence>
<evidence type="ECO:0000256" key="10">
    <source>
        <dbReference type="ARBA" id="ARBA00023136"/>
    </source>
</evidence>
<sequence length="96" mass="10854">MGEGFQGMLPFLLMFVVIIFFMVIPAQRRQKKEKNFINSLKKGDRVITKSGMHAKVLEVNDKDNSCVLETMAGKLKFDRSAISMEASSRLQTAVKK</sequence>
<protein>
    <recommendedName>
        <fullName evidence="3">Sec translocon accessory complex subunit YajC</fullName>
    </recommendedName>
</protein>
<evidence type="ECO:0000256" key="11">
    <source>
        <dbReference type="SAM" id="Phobius"/>
    </source>
</evidence>
<feature type="transmembrane region" description="Helical" evidence="11">
    <location>
        <begin position="6"/>
        <end position="24"/>
    </location>
</feature>
<dbReference type="Proteomes" id="UP001596978">
    <property type="component" value="Unassembled WGS sequence"/>
</dbReference>
<dbReference type="RefSeq" id="WP_386411232.1">
    <property type="nucleotide sequence ID" value="NZ_JBHTJH010000025.1"/>
</dbReference>
<dbReference type="PANTHER" id="PTHR33909:SF1">
    <property type="entry name" value="SEC TRANSLOCON ACCESSORY COMPLEX SUBUNIT YAJC"/>
    <property type="match status" value="1"/>
</dbReference>
<keyword evidence="13" id="KW-1185">Reference proteome</keyword>
<evidence type="ECO:0000256" key="6">
    <source>
        <dbReference type="ARBA" id="ARBA00022692"/>
    </source>
</evidence>
<keyword evidence="5" id="KW-1003">Cell membrane</keyword>
<name>A0ABW3D2C9_9FLAO</name>
<dbReference type="Pfam" id="PF02699">
    <property type="entry name" value="YajC"/>
    <property type="match status" value="1"/>
</dbReference>
<comment type="caution">
    <text evidence="12">The sequence shown here is derived from an EMBL/GenBank/DDBJ whole genome shotgun (WGS) entry which is preliminary data.</text>
</comment>
<evidence type="ECO:0000313" key="12">
    <source>
        <dbReference type="EMBL" id="MFD0864143.1"/>
    </source>
</evidence>
<evidence type="ECO:0000256" key="7">
    <source>
        <dbReference type="ARBA" id="ARBA00022927"/>
    </source>
</evidence>